<feature type="transmembrane region" description="Helical" evidence="9">
    <location>
        <begin position="406"/>
        <end position="424"/>
    </location>
</feature>
<evidence type="ECO:0000259" key="10">
    <source>
        <dbReference type="PROSITE" id="PS50850"/>
    </source>
</evidence>
<dbReference type="GO" id="GO:0005886">
    <property type="term" value="C:plasma membrane"/>
    <property type="evidence" value="ECO:0007669"/>
    <property type="project" value="UniProtKB-SubCell"/>
</dbReference>
<dbReference type="CDD" id="cd17321">
    <property type="entry name" value="MFS_MMR_MDR_like"/>
    <property type="match status" value="1"/>
</dbReference>
<evidence type="ECO:0000256" key="7">
    <source>
        <dbReference type="ARBA" id="ARBA00023251"/>
    </source>
</evidence>
<dbReference type="PROSITE" id="PS50850">
    <property type="entry name" value="MFS"/>
    <property type="match status" value="1"/>
</dbReference>
<name>A0A918UZD8_9ACTN</name>
<feature type="transmembrane region" description="Helical" evidence="9">
    <location>
        <begin position="105"/>
        <end position="126"/>
    </location>
</feature>
<dbReference type="Gene3D" id="1.20.1250.20">
    <property type="entry name" value="MFS general substrate transporter like domains"/>
    <property type="match status" value="1"/>
</dbReference>
<feature type="transmembrane region" description="Helical" evidence="9">
    <location>
        <begin position="200"/>
        <end position="219"/>
    </location>
</feature>
<dbReference type="InterPro" id="IPR011701">
    <property type="entry name" value="MFS"/>
</dbReference>
<dbReference type="EMBL" id="BMWG01000018">
    <property type="protein sequence ID" value="GGZ48731.1"/>
    <property type="molecule type" value="Genomic_DNA"/>
</dbReference>
<keyword evidence="6 9" id="KW-0472">Membrane</keyword>
<accession>A0A918UZD8</accession>
<feature type="transmembrane region" description="Helical" evidence="9">
    <location>
        <begin position="56"/>
        <end position="73"/>
    </location>
</feature>
<reference evidence="11" key="1">
    <citation type="journal article" date="2014" name="Int. J. Syst. Evol. Microbiol.">
        <title>Complete genome sequence of Corynebacterium casei LMG S-19264T (=DSM 44701T), isolated from a smear-ripened cheese.</title>
        <authorList>
            <consortium name="US DOE Joint Genome Institute (JGI-PGF)"/>
            <person name="Walter F."/>
            <person name="Albersmeier A."/>
            <person name="Kalinowski J."/>
            <person name="Ruckert C."/>
        </authorList>
    </citation>
    <scope>NUCLEOTIDE SEQUENCE</scope>
    <source>
        <strain evidence="11">JCM 4988</strain>
    </source>
</reference>
<dbReference type="GO" id="GO:0046677">
    <property type="term" value="P:response to antibiotic"/>
    <property type="evidence" value="ECO:0007669"/>
    <property type="project" value="UniProtKB-KW"/>
</dbReference>
<reference evidence="11" key="2">
    <citation type="submission" date="2020-09" db="EMBL/GenBank/DDBJ databases">
        <authorList>
            <person name="Sun Q."/>
            <person name="Ohkuma M."/>
        </authorList>
    </citation>
    <scope>NUCLEOTIDE SEQUENCE</scope>
    <source>
        <strain evidence="11">JCM 4988</strain>
    </source>
</reference>
<evidence type="ECO:0000256" key="5">
    <source>
        <dbReference type="ARBA" id="ARBA00022989"/>
    </source>
</evidence>
<feature type="transmembrane region" description="Helical" evidence="9">
    <location>
        <begin position="166"/>
        <end position="188"/>
    </location>
</feature>
<evidence type="ECO:0000313" key="12">
    <source>
        <dbReference type="Proteomes" id="UP000630936"/>
    </source>
</evidence>
<keyword evidence="7" id="KW-0046">Antibiotic resistance</keyword>
<dbReference type="GO" id="GO:0022857">
    <property type="term" value="F:transmembrane transporter activity"/>
    <property type="evidence" value="ECO:0007669"/>
    <property type="project" value="InterPro"/>
</dbReference>
<evidence type="ECO:0000313" key="11">
    <source>
        <dbReference type="EMBL" id="GGZ48731.1"/>
    </source>
</evidence>
<evidence type="ECO:0000256" key="2">
    <source>
        <dbReference type="ARBA" id="ARBA00022448"/>
    </source>
</evidence>
<evidence type="ECO:0000256" key="4">
    <source>
        <dbReference type="ARBA" id="ARBA00022692"/>
    </source>
</evidence>
<feature type="transmembrane region" description="Helical" evidence="9">
    <location>
        <begin position="12"/>
        <end position="36"/>
    </location>
</feature>
<keyword evidence="4 9" id="KW-0812">Transmembrane</keyword>
<gene>
    <name evidence="11" type="ORF">GCM10010387_48870</name>
</gene>
<sequence length="528" mass="52916">MSDVPKAGRREWAGLAVLALPTMLLSMDISVLYLALPSLGADLGAGSTQQLWIMDIYGFLLAGFLVTMGTLGDRIGRRKLLLIGAAAFGIASVAAAYSTSPEMLIVTRALLGVAGATLMPSTLALISNMFADAGQRGAAIAVWAMCMMAGGALGPVVGGVLLEQFWWGSVFLMGVPIMLLLLVTGPVLLPEFRDEEAGGLDLVSVVLSLAAVLPVIYGFKELAAEGLAGGALPWIAMVVGLVAGAVFLRRQGRIDNPILDVKLFHNRAFAAALGIMLFGGAALGGTFLLVSQYVQSVEGLSPAAAGWWLVPVGVSIAIGAMVSPAIAQKVRPGTTIAVGLALSVVGFIMLTQVDAGSGLGLLVPGIAVIYFGAGPAVALGVDLVVGSAPPEKAGSAASMSETSNHLGIAMGIAAFGSIGSAVYHSEVVVPESLRGEAAEAAGESVAGAVAAADGLAQGGAALLDSAREAFTSGMHMAAIVGAVLFGSLALLAAVALREAPPLGAAKKDDAESDAGGGAPQSVPAAARD</sequence>
<dbReference type="Gene3D" id="1.20.1720.10">
    <property type="entry name" value="Multidrug resistance protein D"/>
    <property type="match status" value="1"/>
</dbReference>
<keyword evidence="2" id="KW-0813">Transport</keyword>
<dbReference type="AlphaFoldDB" id="A0A918UZD8"/>
<evidence type="ECO:0000256" key="8">
    <source>
        <dbReference type="SAM" id="MobiDB-lite"/>
    </source>
</evidence>
<dbReference type="SUPFAM" id="SSF103473">
    <property type="entry name" value="MFS general substrate transporter"/>
    <property type="match status" value="1"/>
</dbReference>
<dbReference type="Pfam" id="PF07690">
    <property type="entry name" value="MFS_1"/>
    <property type="match status" value="1"/>
</dbReference>
<feature type="transmembrane region" description="Helical" evidence="9">
    <location>
        <begin position="269"/>
        <end position="294"/>
    </location>
</feature>
<feature type="transmembrane region" description="Helical" evidence="9">
    <location>
        <begin position="474"/>
        <end position="496"/>
    </location>
</feature>
<keyword evidence="12" id="KW-1185">Reference proteome</keyword>
<protein>
    <submittedName>
        <fullName evidence="11">MFS transporter</fullName>
    </submittedName>
</protein>
<proteinExistence type="predicted"/>
<dbReference type="PANTHER" id="PTHR42718:SF47">
    <property type="entry name" value="METHYL VIOLOGEN RESISTANCE PROTEIN SMVA"/>
    <property type="match status" value="1"/>
</dbReference>
<evidence type="ECO:0000256" key="9">
    <source>
        <dbReference type="SAM" id="Phobius"/>
    </source>
</evidence>
<dbReference type="InterPro" id="IPR020846">
    <property type="entry name" value="MFS_dom"/>
</dbReference>
<feature type="transmembrane region" description="Helical" evidence="9">
    <location>
        <begin position="80"/>
        <end position="99"/>
    </location>
</feature>
<keyword evidence="3" id="KW-1003">Cell membrane</keyword>
<keyword evidence="5 9" id="KW-1133">Transmembrane helix</keyword>
<feature type="transmembrane region" description="Helical" evidence="9">
    <location>
        <begin position="306"/>
        <end position="327"/>
    </location>
</feature>
<dbReference type="RefSeq" id="WP_190125356.1">
    <property type="nucleotide sequence ID" value="NZ_BMWG01000018.1"/>
</dbReference>
<feature type="transmembrane region" description="Helical" evidence="9">
    <location>
        <begin position="334"/>
        <end position="353"/>
    </location>
</feature>
<feature type="domain" description="Major facilitator superfamily (MFS) profile" evidence="10">
    <location>
        <begin position="14"/>
        <end position="500"/>
    </location>
</feature>
<organism evidence="11 12">
    <name type="scientific">Streptomyces inusitatus</name>
    <dbReference type="NCBI Taxonomy" id="68221"/>
    <lineage>
        <taxon>Bacteria</taxon>
        <taxon>Bacillati</taxon>
        <taxon>Actinomycetota</taxon>
        <taxon>Actinomycetes</taxon>
        <taxon>Kitasatosporales</taxon>
        <taxon>Streptomycetaceae</taxon>
        <taxon>Streptomyces</taxon>
    </lineage>
</organism>
<dbReference type="Proteomes" id="UP000630936">
    <property type="component" value="Unassembled WGS sequence"/>
</dbReference>
<feature type="region of interest" description="Disordered" evidence="8">
    <location>
        <begin position="504"/>
        <end position="528"/>
    </location>
</feature>
<feature type="transmembrane region" description="Helical" evidence="9">
    <location>
        <begin position="231"/>
        <end position="248"/>
    </location>
</feature>
<evidence type="ECO:0000256" key="3">
    <source>
        <dbReference type="ARBA" id="ARBA00022475"/>
    </source>
</evidence>
<dbReference type="PANTHER" id="PTHR42718">
    <property type="entry name" value="MAJOR FACILITATOR SUPERFAMILY MULTIDRUG TRANSPORTER MFSC"/>
    <property type="match status" value="1"/>
</dbReference>
<feature type="transmembrane region" description="Helical" evidence="9">
    <location>
        <begin position="138"/>
        <end position="160"/>
    </location>
</feature>
<feature type="transmembrane region" description="Helical" evidence="9">
    <location>
        <begin position="359"/>
        <end position="385"/>
    </location>
</feature>
<comment type="subcellular location">
    <subcellularLocation>
        <location evidence="1">Cell membrane</location>
        <topology evidence="1">Multi-pass membrane protein</topology>
    </subcellularLocation>
</comment>
<evidence type="ECO:0000256" key="6">
    <source>
        <dbReference type="ARBA" id="ARBA00023136"/>
    </source>
</evidence>
<dbReference type="InterPro" id="IPR036259">
    <property type="entry name" value="MFS_trans_sf"/>
</dbReference>
<comment type="caution">
    <text evidence="11">The sequence shown here is derived from an EMBL/GenBank/DDBJ whole genome shotgun (WGS) entry which is preliminary data.</text>
</comment>
<evidence type="ECO:0000256" key="1">
    <source>
        <dbReference type="ARBA" id="ARBA00004651"/>
    </source>
</evidence>